<dbReference type="RefSeq" id="WP_162362082.1">
    <property type="nucleotide sequence ID" value="NZ_CP047591.1"/>
</dbReference>
<protein>
    <recommendedName>
        <fullName evidence="4">VCBS repeat-containing protein</fullName>
    </recommendedName>
</protein>
<evidence type="ECO:0000256" key="1">
    <source>
        <dbReference type="ARBA" id="ARBA00022729"/>
    </source>
</evidence>
<sequence length="175" mass="18881">MPAKSLNTKLTSAHRVFRGDFNGDGKDDVVVWNIVDGSWTVFLSNITYPSPETNTSNEFVSAGIWLTNWGGGAATVPLIADVNGDGKDDLILYSPDKGSWRVALSDGNRFIPQGIWLNNWAKKTLESNWTVMTGDFDGDGKADILAADAISVQVALSGGLLLHLNLPGYPTRKAE</sequence>
<dbReference type="SUPFAM" id="SSF69318">
    <property type="entry name" value="Integrin alpha N-terminal domain"/>
    <property type="match status" value="1"/>
</dbReference>
<proteinExistence type="predicted"/>
<dbReference type="InterPro" id="IPR013517">
    <property type="entry name" value="FG-GAP"/>
</dbReference>
<dbReference type="AlphaFoldDB" id="A0A6P1ME61"/>
<dbReference type="EMBL" id="CP047591">
    <property type="protein sequence ID" value="QHI72312.1"/>
    <property type="molecule type" value="Genomic_DNA"/>
</dbReference>
<dbReference type="PANTHER" id="PTHR44103">
    <property type="entry name" value="PROPROTEIN CONVERTASE P"/>
    <property type="match status" value="1"/>
</dbReference>
<name>A0A6P1ME61_9FIRM</name>
<dbReference type="PANTHER" id="PTHR44103:SF1">
    <property type="entry name" value="PROPROTEIN CONVERTASE P"/>
    <property type="match status" value="1"/>
</dbReference>
<dbReference type="Proteomes" id="UP000463883">
    <property type="component" value="Chromosome"/>
</dbReference>
<keyword evidence="1" id="KW-0732">Signal</keyword>
<dbReference type="KEGG" id="amic:Ami3637_07760"/>
<dbReference type="InterPro" id="IPR028994">
    <property type="entry name" value="Integrin_alpha_N"/>
</dbReference>
<gene>
    <name evidence="2" type="ORF">Ami3637_07760</name>
</gene>
<dbReference type="Gene3D" id="2.130.10.130">
    <property type="entry name" value="Integrin alpha, N-terminal"/>
    <property type="match status" value="1"/>
</dbReference>
<keyword evidence="3" id="KW-1185">Reference proteome</keyword>
<evidence type="ECO:0000313" key="2">
    <source>
        <dbReference type="EMBL" id="QHI72312.1"/>
    </source>
</evidence>
<accession>A0A6P1ME61</accession>
<evidence type="ECO:0008006" key="4">
    <source>
        <dbReference type="Google" id="ProtNLM"/>
    </source>
</evidence>
<organism evidence="2 3">
    <name type="scientific">Aminipila terrae</name>
    <dbReference type="NCBI Taxonomy" id="2697030"/>
    <lineage>
        <taxon>Bacteria</taxon>
        <taxon>Bacillati</taxon>
        <taxon>Bacillota</taxon>
        <taxon>Clostridia</taxon>
        <taxon>Peptostreptococcales</taxon>
        <taxon>Anaerovoracaceae</taxon>
        <taxon>Aminipila</taxon>
    </lineage>
</organism>
<dbReference type="Pfam" id="PF13517">
    <property type="entry name" value="FG-GAP_3"/>
    <property type="match status" value="1"/>
</dbReference>
<reference evidence="2 3" key="1">
    <citation type="submission" date="2020-01" db="EMBL/GenBank/DDBJ databases">
        <title>Genomic analysis of Aminipila sp. CBA3637.</title>
        <authorList>
            <person name="Kim Y.B."/>
            <person name="Roh S.W."/>
        </authorList>
    </citation>
    <scope>NUCLEOTIDE SEQUENCE [LARGE SCALE GENOMIC DNA]</scope>
    <source>
        <strain evidence="2 3">CBA3637</strain>
    </source>
</reference>
<evidence type="ECO:0000313" key="3">
    <source>
        <dbReference type="Proteomes" id="UP000463883"/>
    </source>
</evidence>